<dbReference type="EMBL" id="UINC01034285">
    <property type="protein sequence ID" value="SVB24890.1"/>
    <property type="molecule type" value="Genomic_DNA"/>
</dbReference>
<dbReference type="AlphaFoldDB" id="A0A382CFS0"/>
<name>A0A382CFS0_9ZZZZ</name>
<evidence type="ECO:0000313" key="2">
    <source>
        <dbReference type="EMBL" id="SVB24890.1"/>
    </source>
</evidence>
<feature type="region of interest" description="Disordered" evidence="1">
    <location>
        <begin position="50"/>
        <end position="69"/>
    </location>
</feature>
<organism evidence="2">
    <name type="scientific">marine metagenome</name>
    <dbReference type="NCBI Taxonomy" id="408172"/>
    <lineage>
        <taxon>unclassified sequences</taxon>
        <taxon>metagenomes</taxon>
        <taxon>ecological metagenomes</taxon>
    </lineage>
</organism>
<accession>A0A382CFS0</accession>
<proteinExistence type="predicted"/>
<feature type="compositionally biased region" description="Acidic residues" evidence="1">
    <location>
        <begin position="59"/>
        <end position="69"/>
    </location>
</feature>
<sequence>MDKVEKTVVEMTQWETDGQLIWYEYGPELYLTVCQTGYVDEFRVLNEEKSKPPKKLWNEGEDGNDSQGG</sequence>
<evidence type="ECO:0000256" key="1">
    <source>
        <dbReference type="SAM" id="MobiDB-lite"/>
    </source>
</evidence>
<reference evidence="2" key="1">
    <citation type="submission" date="2018-05" db="EMBL/GenBank/DDBJ databases">
        <authorList>
            <person name="Lanie J.A."/>
            <person name="Ng W.-L."/>
            <person name="Kazmierczak K.M."/>
            <person name="Andrzejewski T.M."/>
            <person name="Davidsen T.M."/>
            <person name="Wayne K.J."/>
            <person name="Tettelin H."/>
            <person name="Glass J.I."/>
            <person name="Rusch D."/>
            <person name="Podicherti R."/>
            <person name="Tsui H.-C.T."/>
            <person name="Winkler M.E."/>
        </authorList>
    </citation>
    <scope>NUCLEOTIDE SEQUENCE</scope>
</reference>
<protein>
    <submittedName>
        <fullName evidence="2">Uncharacterized protein</fullName>
    </submittedName>
</protein>
<gene>
    <name evidence="2" type="ORF">METZ01_LOCUS177744</name>
</gene>